<gene>
    <name evidence="2" type="ORF">N1851_005668</name>
</gene>
<feature type="chain" id="PRO_5041353356" evidence="1">
    <location>
        <begin position="23"/>
        <end position="155"/>
    </location>
</feature>
<reference evidence="2" key="1">
    <citation type="journal article" date="2023" name="Front. Mar. Sci.">
        <title>A new Merluccius polli reference genome to investigate the effects of global change in West African waters.</title>
        <authorList>
            <person name="Mateo J.L."/>
            <person name="Blanco-Fernandez C."/>
            <person name="Garcia-Vazquez E."/>
            <person name="Machado-Schiaffino G."/>
        </authorList>
    </citation>
    <scope>NUCLEOTIDE SEQUENCE</scope>
    <source>
        <strain evidence="2">C29</strain>
        <tissue evidence="2">Fin</tissue>
    </source>
</reference>
<keyword evidence="1" id="KW-0732">Signal</keyword>
<evidence type="ECO:0000313" key="2">
    <source>
        <dbReference type="EMBL" id="KAK0152795.1"/>
    </source>
</evidence>
<feature type="signal peptide" evidence="1">
    <location>
        <begin position="1"/>
        <end position="22"/>
    </location>
</feature>
<comment type="caution">
    <text evidence="2">The sequence shown here is derived from an EMBL/GenBank/DDBJ whole genome shotgun (WGS) entry which is preliminary data.</text>
</comment>
<evidence type="ECO:0000256" key="1">
    <source>
        <dbReference type="SAM" id="SignalP"/>
    </source>
</evidence>
<sequence length="155" mass="18193">MEDTEAFVYLLLTLWLFVTHKAKEESQRRLQAARQNTLRKYIRVLEAIQQHEALDERTRAAKRRHGSRLAKSPSVWAFNRASEWWNIVVSSFTNAQWVQNFRMSEETLDFLCNKLRPVMERQDTSFRKCVTLKKRVAIASGSLLLAQSIEAYPFS</sequence>
<name>A0AA47P916_MERPO</name>
<protein>
    <submittedName>
        <fullName evidence="2">Uncharacterized protein</fullName>
    </submittedName>
</protein>
<dbReference type="EMBL" id="JAOPHQ010000892">
    <property type="protein sequence ID" value="KAK0152795.1"/>
    <property type="molecule type" value="Genomic_DNA"/>
</dbReference>
<keyword evidence="3" id="KW-1185">Reference proteome</keyword>
<accession>A0AA47P916</accession>
<organism evidence="2 3">
    <name type="scientific">Merluccius polli</name>
    <name type="common">Benguela hake</name>
    <name type="synonym">Merluccius cadenati</name>
    <dbReference type="NCBI Taxonomy" id="89951"/>
    <lineage>
        <taxon>Eukaryota</taxon>
        <taxon>Metazoa</taxon>
        <taxon>Chordata</taxon>
        <taxon>Craniata</taxon>
        <taxon>Vertebrata</taxon>
        <taxon>Euteleostomi</taxon>
        <taxon>Actinopterygii</taxon>
        <taxon>Neopterygii</taxon>
        <taxon>Teleostei</taxon>
        <taxon>Neoteleostei</taxon>
        <taxon>Acanthomorphata</taxon>
        <taxon>Zeiogadaria</taxon>
        <taxon>Gadariae</taxon>
        <taxon>Gadiformes</taxon>
        <taxon>Gadoidei</taxon>
        <taxon>Merlucciidae</taxon>
        <taxon>Merluccius</taxon>
    </lineage>
</organism>
<dbReference type="Proteomes" id="UP001174136">
    <property type="component" value="Unassembled WGS sequence"/>
</dbReference>
<dbReference type="AlphaFoldDB" id="A0AA47P916"/>
<evidence type="ECO:0000313" key="3">
    <source>
        <dbReference type="Proteomes" id="UP001174136"/>
    </source>
</evidence>
<proteinExistence type="predicted"/>